<evidence type="ECO:0000259" key="12">
    <source>
        <dbReference type="Pfam" id="PF20260"/>
    </source>
</evidence>
<keyword evidence="6 10" id="KW-0808">Transferase</keyword>
<dbReference type="PANTHER" id="PTHR30027:SF3">
    <property type="entry name" value="16S RRNA (URACIL(1498)-N(3))-METHYLTRANSFERASE"/>
    <property type="match status" value="1"/>
</dbReference>
<dbReference type="InterPro" id="IPR046887">
    <property type="entry name" value="RsmE_PUA-like"/>
</dbReference>
<dbReference type="InterPro" id="IPR015947">
    <property type="entry name" value="PUA-like_sf"/>
</dbReference>
<dbReference type="GO" id="GO:0070042">
    <property type="term" value="F:rRNA (uridine-N3-)-methyltransferase activity"/>
    <property type="evidence" value="ECO:0007669"/>
    <property type="project" value="TreeGrafter"/>
</dbReference>
<keyword evidence="14" id="KW-1185">Reference proteome</keyword>
<evidence type="ECO:0000256" key="2">
    <source>
        <dbReference type="ARBA" id="ARBA00005528"/>
    </source>
</evidence>
<proteinExistence type="inferred from homology"/>
<comment type="similarity">
    <text evidence="2 10">Belongs to the RNA methyltransferase RsmE family.</text>
</comment>
<evidence type="ECO:0000313" key="14">
    <source>
        <dbReference type="Proteomes" id="UP000199197"/>
    </source>
</evidence>
<protein>
    <recommendedName>
        <fullName evidence="10">Ribosomal RNA small subunit methyltransferase E</fullName>
        <ecNumber evidence="10">2.1.1.193</ecNumber>
    </recommendedName>
</protein>
<evidence type="ECO:0000256" key="5">
    <source>
        <dbReference type="ARBA" id="ARBA00022603"/>
    </source>
</evidence>
<feature type="domain" description="Ribosomal RNA small subunit methyltransferase E PUA-like" evidence="12">
    <location>
        <begin position="19"/>
        <end position="65"/>
    </location>
</feature>
<dbReference type="Gene3D" id="2.40.240.20">
    <property type="entry name" value="Hypothetical PUA domain-like, domain 1"/>
    <property type="match status" value="1"/>
</dbReference>
<dbReference type="SUPFAM" id="SSF75217">
    <property type="entry name" value="alpha/beta knot"/>
    <property type="match status" value="1"/>
</dbReference>
<feature type="domain" description="Ribosomal RNA small subunit methyltransferase E methyltransferase" evidence="11">
    <location>
        <begin position="73"/>
        <end position="243"/>
    </location>
</feature>
<evidence type="ECO:0000256" key="9">
    <source>
        <dbReference type="ARBA" id="ARBA00047944"/>
    </source>
</evidence>
<keyword evidence="7 10" id="KW-0949">S-adenosyl-L-methionine</keyword>
<name>A0A0P1MV97_9BACT</name>
<dbReference type="NCBIfam" id="TIGR00046">
    <property type="entry name" value="RsmE family RNA methyltransferase"/>
    <property type="match status" value="1"/>
</dbReference>
<dbReference type="Gene3D" id="3.40.1280.10">
    <property type="match status" value="1"/>
</dbReference>
<evidence type="ECO:0000256" key="8">
    <source>
        <dbReference type="ARBA" id="ARBA00025699"/>
    </source>
</evidence>
<dbReference type="GO" id="GO:0070475">
    <property type="term" value="P:rRNA base methylation"/>
    <property type="evidence" value="ECO:0007669"/>
    <property type="project" value="TreeGrafter"/>
</dbReference>
<dbReference type="OrthoDB" id="9815641at2"/>
<dbReference type="Pfam" id="PF20260">
    <property type="entry name" value="PUA_4"/>
    <property type="match status" value="1"/>
</dbReference>
<evidence type="ECO:0000256" key="3">
    <source>
        <dbReference type="ARBA" id="ARBA00022490"/>
    </source>
</evidence>
<keyword evidence="3 10" id="KW-0963">Cytoplasm</keyword>
<dbReference type="AlphaFoldDB" id="A0A0P1MV97"/>
<dbReference type="EMBL" id="CZVW01000006">
    <property type="protein sequence ID" value="CUS99804.1"/>
    <property type="molecule type" value="Genomic_DNA"/>
</dbReference>
<dbReference type="GO" id="GO:0005737">
    <property type="term" value="C:cytoplasm"/>
    <property type="evidence" value="ECO:0007669"/>
    <property type="project" value="UniProtKB-SubCell"/>
</dbReference>
<evidence type="ECO:0000256" key="1">
    <source>
        <dbReference type="ARBA" id="ARBA00004496"/>
    </source>
</evidence>
<evidence type="ECO:0000256" key="7">
    <source>
        <dbReference type="ARBA" id="ARBA00022691"/>
    </source>
</evidence>
<accession>A0A0P1MV97</accession>
<dbReference type="PIRSF" id="PIRSF015601">
    <property type="entry name" value="MTase_slr0722"/>
    <property type="match status" value="1"/>
</dbReference>
<dbReference type="Proteomes" id="UP000199197">
    <property type="component" value="Unassembled WGS sequence"/>
</dbReference>
<dbReference type="Pfam" id="PF04452">
    <property type="entry name" value="Methyltrans_RNA"/>
    <property type="match status" value="1"/>
</dbReference>
<evidence type="ECO:0000256" key="4">
    <source>
        <dbReference type="ARBA" id="ARBA00022552"/>
    </source>
</evidence>
<organism evidence="13 14">
    <name type="scientific">Candidatus Chryseopegocella kryptomonas</name>
    <dbReference type="NCBI Taxonomy" id="1633643"/>
    <lineage>
        <taxon>Bacteria</taxon>
        <taxon>Pseudomonadati</taxon>
        <taxon>Candidatus Kryptoniota</taxon>
        <taxon>Candidatus Chryseopegocella</taxon>
    </lineage>
</organism>
<dbReference type="SUPFAM" id="SSF88697">
    <property type="entry name" value="PUA domain-like"/>
    <property type="match status" value="1"/>
</dbReference>
<keyword evidence="5 10" id="KW-0489">Methyltransferase</keyword>
<dbReference type="RefSeq" id="WP_092348681.1">
    <property type="nucleotide sequence ID" value="NZ_CZVW01000006.1"/>
</dbReference>
<dbReference type="PANTHER" id="PTHR30027">
    <property type="entry name" value="RIBOSOMAL RNA SMALL SUBUNIT METHYLTRANSFERASE E"/>
    <property type="match status" value="1"/>
</dbReference>
<comment type="catalytic activity">
    <reaction evidence="9 10">
        <text>uridine(1498) in 16S rRNA + S-adenosyl-L-methionine = N(3)-methyluridine(1498) in 16S rRNA + S-adenosyl-L-homocysteine + H(+)</text>
        <dbReference type="Rhea" id="RHEA:42920"/>
        <dbReference type="Rhea" id="RHEA-COMP:10283"/>
        <dbReference type="Rhea" id="RHEA-COMP:10284"/>
        <dbReference type="ChEBI" id="CHEBI:15378"/>
        <dbReference type="ChEBI" id="CHEBI:57856"/>
        <dbReference type="ChEBI" id="CHEBI:59789"/>
        <dbReference type="ChEBI" id="CHEBI:65315"/>
        <dbReference type="ChEBI" id="CHEBI:74502"/>
        <dbReference type="EC" id="2.1.1.193"/>
    </reaction>
</comment>
<reference evidence="14" key="1">
    <citation type="submission" date="2015-11" db="EMBL/GenBank/DDBJ databases">
        <authorList>
            <person name="Varghese N."/>
        </authorList>
    </citation>
    <scope>NUCLEOTIDE SEQUENCE [LARGE SCALE GENOMIC DNA]</scope>
    <source>
        <strain evidence="14">JGI-23</strain>
    </source>
</reference>
<dbReference type="InterPro" id="IPR046886">
    <property type="entry name" value="RsmE_MTase_dom"/>
</dbReference>
<evidence type="ECO:0000256" key="10">
    <source>
        <dbReference type="PIRNR" id="PIRNR015601"/>
    </source>
</evidence>
<keyword evidence="4 10" id="KW-0698">rRNA processing</keyword>
<dbReference type="InterPro" id="IPR029026">
    <property type="entry name" value="tRNA_m1G_MTases_N"/>
</dbReference>
<sequence length="254" mass="29103">MESFFIEPKNVKKNRAFVNGEEFHHLVRVLRKKVGELIYLFDGTGKIYTARITKITKDNAECEIIEENFMRGELNVEIAVGQALLKNPERFEFALEKLTEIGVRQIIPVLTERVIVSKNPKDISPNKIERWRKIILSACKQSNRAFIPELFEPVVFEEFISLEKYEKKIIFHESEVKSLNRVLLYDYLKNLKNVGSILLAIGPEGGFTDEEIEKAVESGFDVVSLGCRRLRSETSSIVSAGVISQFFISETKNL</sequence>
<comment type="subcellular location">
    <subcellularLocation>
        <location evidence="1 10">Cytoplasm</location>
    </subcellularLocation>
</comment>
<dbReference type="InterPro" id="IPR029028">
    <property type="entry name" value="Alpha/beta_knot_MTases"/>
</dbReference>
<evidence type="ECO:0000313" key="13">
    <source>
        <dbReference type="EMBL" id="CUS99804.1"/>
    </source>
</evidence>
<evidence type="ECO:0000256" key="6">
    <source>
        <dbReference type="ARBA" id="ARBA00022679"/>
    </source>
</evidence>
<dbReference type="CDD" id="cd18084">
    <property type="entry name" value="RsmE-like"/>
    <property type="match status" value="1"/>
</dbReference>
<dbReference type="InterPro" id="IPR006700">
    <property type="entry name" value="RsmE"/>
</dbReference>
<evidence type="ECO:0000259" key="11">
    <source>
        <dbReference type="Pfam" id="PF04452"/>
    </source>
</evidence>
<gene>
    <name evidence="13" type="ORF">JGI23_00736</name>
</gene>
<dbReference type="EC" id="2.1.1.193" evidence="10"/>
<comment type="function">
    <text evidence="8 10">Specifically methylates the N3 position of the uracil ring of uridine 1498 (m3U1498) in 16S rRNA. Acts on the fully assembled 30S ribosomal subunit.</text>
</comment>